<dbReference type="OrthoDB" id="4139357at2759"/>
<feature type="transmembrane region" description="Helical" evidence="6">
    <location>
        <begin position="617"/>
        <end position="637"/>
    </location>
</feature>
<evidence type="ECO:0000256" key="6">
    <source>
        <dbReference type="SAM" id="Phobius"/>
    </source>
</evidence>
<comment type="subcellular location">
    <subcellularLocation>
        <location evidence="1">Membrane</location>
        <topology evidence="1">Multi-pass membrane protein</topology>
    </subcellularLocation>
</comment>
<evidence type="ECO:0000313" key="9">
    <source>
        <dbReference type="Proteomes" id="UP000286134"/>
    </source>
</evidence>
<evidence type="ECO:0000256" key="1">
    <source>
        <dbReference type="ARBA" id="ARBA00004141"/>
    </source>
</evidence>
<name>A0A420HX29_9PEZI</name>
<feature type="transmembrane region" description="Helical" evidence="6">
    <location>
        <begin position="549"/>
        <end position="570"/>
    </location>
</feature>
<gene>
    <name evidence="8" type="ORF">OnM2_037087</name>
</gene>
<protein>
    <submittedName>
        <fullName evidence="8">Efflux pump FUS6</fullName>
    </submittedName>
</protein>
<feature type="transmembrane region" description="Helical" evidence="6">
    <location>
        <begin position="689"/>
        <end position="710"/>
    </location>
</feature>
<feature type="domain" description="Major facilitator superfamily (MFS) profile" evidence="7">
    <location>
        <begin position="228"/>
        <end position="715"/>
    </location>
</feature>
<feature type="transmembrane region" description="Helical" evidence="6">
    <location>
        <begin position="434"/>
        <end position="451"/>
    </location>
</feature>
<dbReference type="PANTHER" id="PTHR23501:SF59">
    <property type="entry name" value="MAJOR FACILITATOR SUPERFAMILY (MFS) PROFILE DOMAIN-CONTAINING PROTEIN-RELATED"/>
    <property type="match status" value="1"/>
</dbReference>
<dbReference type="PROSITE" id="PS50850">
    <property type="entry name" value="MFS"/>
    <property type="match status" value="1"/>
</dbReference>
<feature type="transmembrane region" description="Helical" evidence="6">
    <location>
        <begin position="487"/>
        <end position="507"/>
    </location>
</feature>
<dbReference type="InterPro" id="IPR036259">
    <property type="entry name" value="MFS_trans_sf"/>
</dbReference>
<dbReference type="PANTHER" id="PTHR23501">
    <property type="entry name" value="MAJOR FACILITATOR SUPERFAMILY"/>
    <property type="match status" value="1"/>
</dbReference>
<feature type="compositionally biased region" description="Polar residues" evidence="5">
    <location>
        <begin position="12"/>
        <end position="23"/>
    </location>
</feature>
<dbReference type="AlphaFoldDB" id="A0A420HX29"/>
<dbReference type="STRING" id="212602.A0A420HX29"/>
<dbReference type="SUPFAM" id="SSF103473">
    <property type="entry name" value="MFS general substrate transporter"/>
    <property type="match status" value="1"/>
</dbReference>
<evidence type="ECO:0000313" key="8">
    <source>
        <dbReference type="EMBL" id="RKF61919.1"/>
    </source>
</evidence>
<evidence type="ECO:0000259" key="7">
    <source>
        <dbReference type="PROSITE" id="PS50850"/>
    </source>
</evidence>
<dbReference type="GO" id="GO:0005886">
    <property type="term" value="C:plasma membrane"/>
    <property type="evidence" value="ECO:0007669"/>
    <property type="project" value="TreeGrafter"/>
</dbReference>
<feature type="region of interest" description="Disordered" evidence="5">
    <location>
        <begin position="1"/>
        <end position="30"/>
    </location>
</feature>
<proteinExistence type="predicted"/>
<accession>A0A420HX29</accession>
<sequence>MSNLRIPITELPGSSTSTPSLQSEYVDAPSSPTLYNPTEHHNQPLDYFELSPAHHLQNEHFVPNHHYHKRDFELSTSTPLLQQNNYNKNNINYNNSHHHHHNNYTNDTNITTKTAQLTSGDLTGSDYLRFDSRNQDRVGLRTNPIDHEHYISSPTSDTGLKNIVPSLKGSTDSETSSNPPSPRNMSFAPLPGSGHVNIDEIPLNSPLDDLGNSSGPAGFHPSRGFIFAFLSICIITLAAALDATSLAIALPIITQSLHGTAIEAFWSGTSFLITSAVFQPIIASLSNIIGRKELILLSSLFFAVGSTLGIGGGGILTLGEIMLTDLVPLAYRGAWFGYLGSVWAIGSVTGPLMGASFAQRVSWRWIFWINLPIIISGSVAIYFFLNLDKIPGKLSGKLARFDWIGSIVFCGATVSFLIPMTWGGIMYPWNHWRTVTPLVFGLVGIAAFSYYEWLLSKKCWDRDGNPRPGTHVEPIIRFTIFNNATMILTYVQTVLHGVILWSLLYFLPLYYEGVKEYSLIVTGVAALPETGFVAPMAVMVGIISAKTGHYRWAVWSGWGLTTFGAGLLVLLKPETSVPSWILLNITISIGAGMLFTAMGLAVQAAGEPEDAGHAAGFYSFTRVIGQSLGVAIGGVVFQNQIYHNLMQYPLLAPNALAFSKEATIIVVIIKNMQKGPMKTQLIQAYSDALSMIWVVMCAVAGIGLLLSIFVKGYTLEQELKTKQGYKYDGVDGDEERLQSSYDGQKYDASSRDSHVYGGAMGSVSNLEMTNLTSGYGLDNNANASTASLDKTSTDGLNRRRAVTMNSTISMNGLEPKTQNTVI</sequence>
<keyword evidence="2 6" id="KW-0812">Transmembrane</keyword>
<feature type="transmembrane region" description="Helical" evidence="6">
    <location>
        <begin position="403"/>
        <end position="422"/>
    </location>
</feature>
<dbReference type="PRINTS" id="PR01036">
    <property type="entry name" value="TCRTETB"/>
</dbReference>
<evidence type="ECO:0000256" key="3">
    <source>
        <dbReference type="ARBA" id="ARBA00022989"/>
    </source>
</evidence>
<keyword evidence="3 6" id="KW-1133">Transmembrane helix</keyword>
<feature type="transmembrane region" description="Helical" evidence="6">
    <location>
        <begin position="519"/>
        <end position="543"/>
    </location>
</feature>
<feature type="transmembrane region" description="Helical" evidence="6">
    <location>
        <begin position="225"/>
        <end position="252"/>
    </location>
</feature>
<feature type="transmembrane region" description="Helical" evidence="6">
    <location>
        <begin position="582"/>
        <end position="605"/>
    </location>
</feature>
<dbReference type="Pfam" id="PF07690">
    <property type="entry name" value="MFS_1"/>
    <property type="match status" value="2"/>
</dbReference>
<evidence type="ECO:0000256" key="5">
    <source>
        <dbReference type="SAM" id="MobiDB-lite"/>
    </source>
</evidence>
<evidence type="ECO:0000256" key="4">
    <source>
        <dbReference type="ARBA" id="ARBA00023136"/>
    </source>
</evidence>
<feature type="transmembrane region" description="Helical" evidence="6">
    <location>
        <begin position="365"/>
        <end position="383"/>
    </location>
</feature>
<feature type="transmembrane region" description="Helical" evidence="6">
    <location>
        <begin position="649"/>
        <end position="669"/>
    </location>
</feature>
<feature type="region of interest" description="Disordered" evidence="5">
    <location>
        <begin position="139"/>
        <end position="191"/>
    </location>
</feature>
<keyword evidence="4 6" id="KW-0472">Membrane</keyword>
<dbReference type="EMBL" id="MCFK01003767">
    <property type="protein sequence ID" value="RKF61919.1"/>
    <property type="molecule type" value="Genomic_DNA"/>
</dbReference>
<feature type="transmembrane region" description="Helical" evidence="6">
    <location>
        <begin position="294"/>
        <end position="315"/>
    </location>
</feature>
<feature type="compositionally biased region" description="Polar residues" evidence="5">
    <location>
        <begin position="168"/>
        <end position="178"/>
    </location>
</feature>
<dbReference type="GO" id="GO:0022857">
    <property type="term" value="F:transmembrane transporter activity"/>
    <property type="evidence" value="ECO:0007669"/>
    <property type="project" value="InterPro"/>
</dbReference>
<dbReference type="Gene3D" id="1.20.1250.20">
    <property type="entry name" value="MFS general substrate transporter like domains"/>
    <property type="match status" value="2"/>
</dbReference>
<feature type="transmembrane region" description="Helical" evidence="6">
    <location>
        <begin position="335"/>
        <end position="358"/>
    </location>
</feature>
<dbReference type="InterPro" id="IPR020846">
    <property type="entry name" value="MFS_dom"/>
</dbReference>
<dbReference type="FunFam" id="1.20.1250.20:FF:000786">
    <property type="entry name" value="MFS multidrug transporter, putative"/>
    <property type="match status" value="1"/>
</dbReference>
<reference evidence="8 9" key="1">
    <citation type="journal article" date="2018" name="BMC Genomics">
        <title>Comparative genome analyses reveal sequence features reflecting distinct modes of host-adaptation between dicot and monocot powdery mildew.</title>
        <authorList>
            <person name="Wu Y."/>
            <person name="Ma X."/>
            <person name="Pan Z."/>
            <person name="Kale S.D."/>
            <person name="Song Y."/>
            <person name="King H."/>
            <person name="Zhang Q."/>
            <person name="Presley C."/>
            <person name="Deng X."/>
            <person name="Wei C.I."/>
            <person name="Xiao S."/>
        </authorList>
    </citation>
    <scope>NUCLEOTIDE SEQUENCE [LARGE SCALE GENOMIC DNA]</scope>
    <source>
        <strain evidence="8">UMSG2</strain>
    </source>
</reference>
<dbReference type="InterPro" id="IPR011701">
    <property type="entry name" value="MFS"/>
</dbReference>
<feature type="transmembrane region" description="Helical" evidence="6">
    <location>
        <begin position="264"/>
        <end position="282"/>
    </location>
</feature>
<evidence type="ECO:0000256" key="2">
    <source>
        <dbReference type="ARBA" id="ARBA00022692"/>
    </source>
</evidence>
<organism evidence="8 9">
    <name type="scientific">Erysiphe neolycopersici</name>
    <dbReference type="NCBI Taxonomy" id="212602"/>
    <lineage>
        <taxon>Eukaryota</taxon>
        <taxon>Fungi</taxon>
        <taxon>Dikarya</taxon>
        <taxon>Ascomycota</taxon>
        <taxon>Pezizomycotina</taxon>
        <taxon>Leotiomycetes</taxon>
        <taxon>Erysiphales</taxon>
        <taxon>Erysiphaceae</taxon>
        <taxon>Erysiphe</taxon>
    </lineage>
</organism>
<feature type="compositionally biased region" description="Basic and acidic residues" evidence="5">
    <location>
        <begin position="139"/>
        <end position="150"/>
    </location>
</feature>
<keyword evidence="9" id="KW-1185">Reference proteome</keyword>
<comment type="caution">
    <text evidence="8">The sequence shown here is derived from an EMBL/GenBank/DDBJ whole genome shotgun (WGS) entry which is preliminary data.</text>
</comment>
<dbReference type="Proteomes" id="UP000286134">
    <property type="component" value="Unassembled WGS sequence"/>
</dbReference>